<accession>A0A1F7ZUK6</accession>
<dbReference type="EMBL" id="LYCR01000083">
    <property type="protein sequence ID" value="OGM42768.1"/>
    <property type="molecule type" value="Genomic_DNA"/>
</dbReference>
<dbReference type="SUPFAM" id="SSF51905">
    <property type="entry name" value="FAD/NAD(P)-binding domain"/>
    <property type="match status" value="1"/>
</dbReference>
<evidence type="ECO:0000256" key="1">
    <source>
        <dbReference type="ARBA" id="ARBA00001974"/>
    </source>
</evidence>
<dbReference type="OrthoDB" id="4406839at2759"/>
<evidence type="ECO:0000259" key="5">
    <source>
        <dbReference type="Pfam" id="PF01494"/>
    </source>
</evidence>
<comment type="cofactor">
    <cofactor evidence="1">
        <name>FAD</name>
        <dbReference type="ChEBI" id="CHEBI:57692"/>
    </cofactor>
</comment>
<keyword evidence="2" id="KW-0285">Flavoprotein</keyword>
<dbReference type="Pfam" id="PF01494">
    <property type="entry name" value="FAD_binding_3"/>
    <property type="match status" value="1"/>
</dbReference>
<dbReference type="InterPro" id="IPR050641">
    <property type="entry name" value="RIFMO-like"/>
</dbReference>
<reference evidence="6 7" key="1">
    <citation type="journal article" date="2016" name="Genome Biol. Evol.">
        <title>Draft genome sequence of an aflatoxigenic Aspergillus species, A. bombycis.</title>
        <authorList>
            <person name="Moore G.G."/>
            <person name="Mack B.M."/>
            <person name="Beltz S.B."/>
            <person name="Gilbert M.K."/>
        </authorList>
    </citation>
    <scope>NUCLEOTIDE SEQUENCE [LARGE SCALE GENOMIC DNA]</scope>
    <source>
        <strain evidence="7">NRRL 26010</strain>
    </source>
</reference>
<dbReference type="GO" id="GO:0016709">
    <property type="term" value="F:oxidoreductase activity, acting on paired donors, with incorporation or reduction of molecular oxygen, NAD(P)H as one donor, and incorporation of one atom of oxygen"/>
    <property type="evidence" value="ECO:0007669"/>
    <property type="project" value="UniProtKB-ARBA"/>
</dbReference>
<organism evidence="6 7">
    <name type="scientific">Aspergillus bombycis</name>
    <dbReference type="NCBI Taxonomy" id="109264"/>
    <lineage>
        <taxon>Eukaryota</taxon>
        <taxon>Fungi</taxon>
        <taxon>Dikarya</taxon>
        <taxon>Ascomycota</taxon>
        <taxon>Pezizomycotina</taxon>
        <taxon>Eurotiomycetes</taxon>
        <taxon>Eurotiomycetidae</taxon>
        <taxon>Eurotiales</taxon>
        <taxon>Aspergillaceae</taxon>
        <taxon>Aspergillus</taxon>
    </lineage>
</organism>
<dbReference type="GeneID" id="34451541"/>
<dbReference type="Gene3D" id="3.50.50.60">
    <property type="entry name" value="FAD/NAD(P)-binding domain"/>
    <property type="match status" value="1"/>
</dbReference>
<dbReference type="InterPro" id="IPR036188">
    <property type="entry name" value="FAD/NAD-bd_sf"/>
</dbReference>
<dbReference type="InterPro" id="IPR002938">
    <property type="entry name" value="FAD-bd"/>
</dbReference>
<dbReference type="PANTHER" id="PTHR43004">
    <property type="entry name" value="TRK SYSTEM POTASSIUM UPTAKE PROTEIN"/>
    <property type="match status" value="1"/>
</dbReference>
<dbReference type="RefSeq" id="XP_022386485.1">
    <property type="nucleotide sequence ID" value="XM_022535280.1"/>
</dbReference>
<dbReference type="Gene3D" id="3.30.9.10">
    <property type="entry name" value="D-Amino Acid Oxidase, subunit A, domain 2"/>
    <property type="match status" value="1"/>
</dbReference>
<name>A0A1F7ZUK6_9EURO</name>
<keyword evidence="3" id="KW-0274">FAD</keyword>
<dbReference type="PANTHER" id="PTHR43004:SF19">
    <property type="entry name" value="BINDING MONOOXYGENASE, PUTATIVE (JCVI)-RELATED"/>
    <property type="match status" value="1"/>
</dbReference>
<dbReference type="AlphaFoldDB" id="A0A1F7ZUK6"/>
<evidence type="ECO:0000313" key="7">
    <source>
        <dbReference type="Proteomes" id="UP000179179"/>
    </source>
</evidence>
<evidence type="ECO:0000256" key="4">
    <source>
        <dbReference type="ARBA" id="ARBA00023002"/>
    </source>
</evidence>
<keyword evidence="4" id="KW-0560">Oxidoreductase</keyword>
<proteinExistence type="predicted"/>
<evidence type="ECO:0000256" key="2">
    <source>
        <dbReference type="ARBA" id="ARBA00022630"/>
    </source>
</evidence>
<evidence type="ECO:0000256" key="3">
    <source>
        <dbReference type="ARBA" id="ARBA00022827"/>
    </source>
</evidence>
<keyword evidence="7" id="KW-1185">Reference proteome</keyword>
<dbReference type="PRINTS" id="PR00420">
    <property type="entry name" value="RNGMNOXGNASE"/>
</dbReference>
<evidence type="ECO:0000313" key="6">
    <source>
        <dbReference type="EMBL" id="OGM42768.1"/>
    </source>
</evidence>
<dbReference type="STRING" id="109264.A0A1F7ZUK6"/>
<dbReference type="GO" id="GO:0071949">
    <property type="term" value="F:FAD binding"/>
    <property type="evidence" value="ECO:0007669"/>
    <property type="project" value="InterPro"/>
</dbReference>
<comment type="caution">
    <text evidence="6">The sequence shown here is derived from an EMBL/GenBank/DDBJ whole genome shotgun (WGS) entry which is preliminary data.</text>
</comment>
<feature type="domain" description="FAD-binding" evidence="5">
    <location>
        <begin position="15"/>
        <end position="381"/>
    </location>
</feature>
<protein>
    <recommendedName>
        <fullName evidence="5">FAD-binding domain-containing protein</fullName>
    </recommendedName>
</protein>
<dbReference type="Proteomes" id="UP000179179">
    <property type="component" value="Unassembled WGS sequence"/>
</dbReference>
<gene>
    <name evidence="6" type="ORF">ABOM_008151</name>
</gene>
<sequence>MAVKIENLQSPSAEASVLIVGAGPVGVFLAYRLGKQGITVTVLEKAPELPYSPRAVGYYGAAQVALQKAGLYDLVRAEGFMTAGLCWRTPPVSRSTDGGKTYGEMIASQPLCDPNDTTFPFPSGLLNLRQSELTKLLLHEALDTGFVTVHFNAELTSIEDPNPATGDRVTVMTRNPATNTYSRFSGAYLVGADGGKSTTRKLLGIPCLGHTWPERLISTDVVLLNEVDPVFPTCYVMATPNPTILTPLSEPVLGQKTLWRYTISVPAEDTRSDEELLKDETIKAFYEEVMVGPRPLDVTIQQRTVYRIHQRLVPTMRRGRCLLAGDAAHLNNPYGAMGLNTGLLDADALSEALIMILKESRSDQLLTLYSDERRKVFQSFVNPTTTENKLRLQQPYSKETVREDYFFREMQDATPETLQQKAKPYFEVWCTDIRALAGKLGL</sequence>